<keyword evidence="7 8" id="KW-0472">Membrane</keyword>
<evidence type="ECO:0000256" key="1">
    <source>
        <dbReference type="ARBA" id="ARBA00004141"/>
    </source>
</evidence>
<dbReference type="PANTHER" id="PTHR34975">
    <property type="entry name" value="SPORE GERMINATION PROTEIN A2"/>
    <property type="match status" value="1"/>
</dbReference>
<keyword evidence="4" id="KW-0309">Germination</keyword>
<dbReference type="RefSeq" id="WP_191203596.1">
    <property type="nucleotide sequence ID" value="NZ_JACXZA010000002.1"/>
</dbReference>
<keyword evidence="3" id="KW-0813">Transport</keyword>
<evidence type="ECO:0000313" key="10">
    <source>
        <dbReference type="Proteomes" id="UP000609346"/>
    </source>
</evidence>
<feature type="transmembrane region" description="Helical" evidence="8">
    <location>
        <begin position="12"/>
        <end position="30"/>
    </location>
</feature>
<gene>
    <name evidence="9" type="ORF">H8B09_11295</name>
</gene>
<feature type="transmembrane region" description="Helical" evidence="8">
    <location>
        <begin position="216"/>
        <end position="239"/>
    </location>
</feature>
<comment type="subcellular location">
    <subcellularLocation>
        <location evidence="1">Membrane</location>
        <topology evidence="1">Multi-pass membrane protein</topology>
    </subcellularLocation>
</comment>
<reference evidence="9 10" key="1">
    <citation type="submission" date="2020-09" db="EMBL/GenBank/DDBJ databases">
        <title>Paenibacillus sp. strain PR3 16S rRNA gene Genome sequencing and assembly.</title>
        <authorList>
            <person name="Kim J."/>
        </authorList>
    </citation>
    <scope>NUCLEOTIDE SEQUENCE [LARGE SCALE GENOMIC DNA]</scope>
    <source>
        <strain evidence="9 10">PR3</strain>
    </source>
</reference>
<evidence type="ECO:0000256" key="5">
    <source>
        <dbReference type="ARBA" id="ARBA00022692"/>
    </source>
</evidence>
<keyword evidence="6 8" id="KW-1133">Transmembrane helix</keyword>
<dbReference type="Gene3D" id="1.20.1740.10">
    <property type="entry name" value="Amino acid/polyamine transporter I"/>
    <property type="match status" value="1"/>
</dbReference>
<feature type="transmembrane region" description="Helical" evidence="8">
    <location>
        <begin position="270"/>
        <end position="296"/>
    </location>
</feature>
<feature type="transmembrane region" description="Helical" evidence="8">
    <location>
        <begin position="308"/>
        <end position="324"/>
    </location>
</feature>
<feature type="transmembrane region" description="Helical" evidence="8">
    <location>
        <begin position="82"/>
        <end position="105"/>
    </location>
</feature>
<feature type="transmembrane region" description="Helical" evidence="8">
    <location>
        <begin position="336"/>
        <end position="358"/>
    </location>
</feature>
<evidence type="ECO:0000256" key="7">
    <source>
        <dbReference type="ARBA" id="ARBA00023136"/>
    </source>
</evidence>
<dbReference type="Pfam" id="PF03845">
    <property type="entry name" value="Spore_permease"/>
    <property type="match status" value="1"/>
</dbReference>
<evidence type="ECO:0000256" key="3">
    <source>
        <dbReference type="ARBA" id="ARBA00022448"/>
    </source>
</evidence>
<evidence type="ECO:0000256" key="2">
    <source>
        <dbReference type="ARBA" id="ARBA00007998"/>
    </source>
</evidence>
<accession>A0ABR8MWB3</accession>
<protein>
    <submittedName>
        <fullName evidence="9">GerAB/ArcD/ProY family transporter</fullName>
    </submittedName>
</protein>
<evidence type="ECO:0000256" key="6">
    <source>
        <dbReference type="ARBA" id="ARBA00022989"/>
    </source>
</evidence>
<proteinExistence type="inferred from homology"/>
<feature type="transmembrane region" description="Helical" evidence="8">
    <location>
        <begin position="42"/>
        <end position="61"/>
    </location>
</feature>
<evidence type="ECO:0000256" key="8">
    <source>
        <dbReference type="SAM" id="Phobius"/>
    </source>
</evidence>
<feature type="transmembrane region" description="Helical" evidence="8">
    <location>
        <begin position="187"/>
        <end position="204"/>
    </location>
</feature>
<dbReference type="NCBIfam" id="TIGR00912">
    <property type="entry name" value="2A0309"/>
    <property type="match status" value="1"/>
</dbReference>
<dbReference type="EMBL" id="JACXZA010000002">
    <property type="protein sequence ID" value="MBD3919341.1"/>
    <property type="molecule type" value="Genomic_DNA"/>
</dbReference>
<evidence type="ECO:0000313" key="9">
    <source>
        <dbReference type="EMBL" id="MBD3919341.1"/>
    </source>
</evidence>
<comment type="similarity">
    <text evidence="2">Belongs to the amino acid-polyamine-organocation (APC) superfamily. Spore germination protein (SGP) (TC 2.A.3.9) family.</text>
</comment>
<organism evidence="9 10">
    <name type="scientific">Paenibacillus terricola</name>
    <dbReference type="NCBI Taxonomy" id="2763503"/>
    <lineage>
        <taxon>Bacteria</taxon>
        <taxon>Bacillati</taxon>
        <taxon>Bacillota</taxon>
        <taxon>Bacilli</taxon>
        <taxon>Bacillales</taxon>
        <taxon>Paenibacillaceae</taxon>
        <taxon>Paenibacillus</taxon>
    </lineage>
</organism>
<feature type="transmembrane region" description="Helical" evidence="8">
    <location>
        <begin position="147"/>
        <end position="167"/>
    </location>
</feature>
<evidence type="ECO:0000256" key="4">
    <source>
        <dbReference type="ARBA" id="ARBA00022544"/>
    </source>
</evidence>
<sequence>MIHLKQLSTQQLLCLVLLTQVGVHVLSIPFHESRHAGYDAWMSILLGGIIAQAVILIIYWLGKRYADQSLPQYMTSLLGKPVGVVMNVLLAVYCAESSLLVAVSYTDVIERWLLITTPWYVILGLSFAIAAYIASSSLRSLAVVTQAIMFMFLISVAIVLVSGLGHGDYRHLLPIGTHGLGTIIRDSLPALWLYAGYELLLYVFPSIKYRKQRDIIIAMSVANGLATLFYVLISLVVMYKFSESQLNSIAEPLVYILRQFYWPVVQSLDILFMTIWLSVISVTVYMYLFLSARYLAFVSRREIRKHSLLVWIIAGICFLVGLLGEDRERVLKFTVYHNYATGIIVVILPILLLLVSLVREKGGFAK</sequence>
<dbReference type="Proteomes" id="UP000609346">
    <property type="component" value="Unassembled WGS sequence"/>
</dbReference>
<dbReference type="InterPro" id="IPR004761">
    <property type="entry name" value="Spore_GerAB"/>
</dbReference>
<keyword evidence="10" id="KW-1185">Reference proteome</keyword>
<name>A0ABR8MWB3_9BACL</name>
<dbReference type="PANTHER" id="PTHR34975:SF2">
    <property type="entry name" value="SPORE GERMINATION PROTEIN A2"/>
    <property type="match status" value="1"/>
</dbReference>
<feature type="transmembrane region" description="Helical" evidence="8">
    <location>
        <begin position="117"/>
        <end position="135"/>
    </location>
</feature>
<keyword evidence="5 8" id="KW-0812">Transmembrane</keyword>
<comment type="caution">
    <text evidence="9">The sequence shown here is derived from an EMBL/GenBank/DDBJ whole genome shotgun (WGS) entry which is preliminary data.</text>
</comment>